<evidence type="ECO:0000313" key="6">
    <source>
        <dbReference type="EMBL" id="KRT54837.1"/>
    </source>
</evidence>
<reference evidence="8 9" key="1">
    <citation type="submission" date="2015-11" db="EMBL/GenBank/DDBJ databases">
        <title>The genome of Candidatus Endoriftia persephone in Ridgeia piscesae and population structure of the North Eastern Pacific vestimentiferan symbionts.</title>
        <authorList>
            <person name="Perez M."/>
            <person name="Juniper K.S."/>
        </authorList>
    </citation>
    <scope>NUCLEOTIDE SEQUENCE [LARGE SCALE GENOMIC DNA]</scope>
    <source>
        <strain evidence="7">Ind10</strain>
        <strain evidence="6">Ind11</strain>
    </source>
</reference>
<dbReference type="InterPro" id="IPR020892">
    <property type="entry name" value="Cyclophilin-type_PPIase_CS"/>
</dbReference>
<dbReference type="PANTHER" id="PTHR43246">
    <property type="entry name" value="PEPTIDYL-PROLYL CIS-TRANS ISOMERASE CYP38, CHLOROPLASTIC"/>
    <property type="match status" value="1"/>
</dbReference>
<organism evidence="6 9">
    <name type="scientific">endosymbiont of Ridgeia piscesae</name>
    <dbReference type="NCBI Taxonomy" id="54398"/>
    <lineage>
        <taxon>Bacteria</taxon>
        <taxon>Pseudomonadati</taxon>
        <taxon>Pseudomonadota</taxon>
        <taxon>Gammaproteobacteria</taxon>
        <taxon>sulfur-oxidizing symbionts</taxon>
    </lineage>
</organism>
<evidence type="ECO:0000256" key="3">
    <source>
        <dbReference type="ARBA" id="ARBA00023235"/>
    </source>
</evidence>
<dbReference type="InterPro" id="IPR029000">
    <property type="entry name" value="Cyclophilin-like_dom_sf"/>
</dbReference>
<name>A0A0T5YXH9_9GAMM</name>
<comment type="similarity">
    <text evidence="1 4">Belongs to the cyclophilin-type PPIase family.</text>
</comment>
<dbReference type="OrthoDB" id="9807797at2"/>
<comment type="function">
    <text evidence="4">PPIases accelerate the folding of proteins. It catalyzes the cis-trans isomerization of proline imidic peptide bonds in oligopeptides.</text>
</comment>
<dbReference type="GO" id="GO:0006457">
    <property type="term" value="P:protein folding"/>
    <property type="evidence" value="ECO:0007669"/>
    <property type="project" value="InterPro"/>
</dbReference>
<keyword evidence="2 4" id="KW-0697">Rotamase</keyword>
<dbReference type="SUPFAM" id="SSF50891">
    <property type="entry name" value="Cyclophilin-like"/>
    <property type="match status" value="1"/>
</dbReference>
<evidence type="ECO:0000259" key="5">
    <source>
        <dbReference type="PROSITE" id="PS50072"/>
    </source>
</evidence>
<evidence type="ECO:0000313" key="9">
    <source>
        <dbReference type="Proteomes" id="UP000051634"/>
    </source>
</evidence>
<dbReference type="EMBL" id="LDXT01000087">
    <property type="protein sequence ID" value="KRT54837.1"/>
    <property type="molecule type" value="Genomic_DNA"/>
</dbReference>
<dbReference type="Proteomes" id="UP000051276">
    <property type="component" value="Unassembled WGS sequence"/>
</dbReference>
<dbReference type="PRINTS" id="PR00153">
    <property type="entry name" value="CSAPPISMRASE"/>
</dbReference>
<dbReference type="STRING" id="54398.Ga0074115_11052"/>
<feature type="chain" id="PRO_5010394421" description="Peptidyl-prolyl cis-trans isomerase" evidence="4">
    <location>
        <begin position="23"/>
        <end position="190"/>
    </location>
</feature>
<keyword evidence="9" id="KW-1185">Reference proteome</keyword>
<proteinExistence type="inferred from homology"/>
<comment type="caution">
    <text evidence="6">The sequence shown here is derived from an EMBL/GenBank/DDBJ whole genome shotgun (WGS) entry which is preliminary data.</text>
</comment>
<dbReference type="CDD" id="cd01920">
    <property type="entry name" value="cyclophilin_EcCYP_like"/>
    <property type="match status" value="1"/>
</dbReference>
<dbReference type="EMBL" id="LMXI01000237">
    <property type="protein sequence ID" value="KRT58959.1"/>
    <property type="molecule type" value="Genomic_DNA"/>
</dbReference>
<dbReference type="PROSITE" id="PS50072">
    <property type="entry name" value="CSA_PPIASE_2"/>
    <property type="match status" value="1"/>
</dbReference>
<dbReference type="PATRIC" id="fig|54398.3.peg.1583"/>
<sequence length="190" mass="20775">MKRIFLGLILGMVFLTAGEAIAADSKPVTVEMQTNLGTITLELNATAAPQSVENFVQYAEEGFYNGTIFHRVIKNFMIQGGGFSPDMQRKSTRDPIRNEAKNGLKNSRGSIAMARTSAAHSATAQFFINLKDNSFLDYPGQDGWGYCVFGKVTSGMDVVDKIAQQPTTRKNGMRDVPANTVIIEKVSVSR</sequence>
<keyword evidence="3 4" id="KW-0413">Isomerase</keyword>
<dbReference type="PROSITE" id="PS00170">
    <property type="entry name" value="CSA_PPIASE_1"/>
    <property type="match status" value="1"/>
</dbReference>
<dbReference type="Proteomes" id="UP000051634">
    <property type="component" value="Unassembled WGS sequence"/>
</dbReference>
<dbReference type="EC" id="5.2.1.8" evidence="4"/>
<dbReference type="AlphaFoldDB" id="A0A0T5YXH9"/>
<feature type="domain" description="PPIase cyclophilin-type" evidence="5">
    <location>
        <begin position="33"/>
        <end position="188"/>
    </location>
</feature>
<evidence type="ECO:0000313" key="8">
    <source>
        <dbReference type="Proteomes" id="UP000051276"/>
    </source>
</evidence>
<protein>
    <recommendedName>
        <fullName evidence="4">Peptidyl-prolyl cis-trans isomerase</fullName>
        <shortName evidence="4">PPIase</shortName>
        <ecNumber evidence="4">5.2.1.8</ecNumber>
    </recommendedName>
</protein>
<feature type="signal peptide" evidence="4">
    <location>
        <begin position="1"/>
        <end position="22"/>
    </location>
</feature>
<keyword evidence="4" id="KW-0732">Signal</keyword>
<comment type="catalytic activity">
    <reaction evidence="4">
        <text>[protein]-peptidylproline (omega=180) = [protein]-peptidylproline (omega=0)</text>
        <dbReference type="Rhea" id="RHEA:16237"/>
        <dbReference type="Rhea" id="RHEA-COMP:10747"/>
        <dbReference type="Rhea" id="RHEA-COMP:10748"/>
        <dbReference type="ChEBI" id="CHEBI:83833"/>
        <dbReference type="ChEBI" id="CHEBI:83834"/>
        <dbReference type="EC" id="5.2.1.8"/>
    </reaction>
</comment>
<evidence type="ECO:0000256" key="4">
    <source>
        <dbReference type="RuleBase" id="RU363019"/>
    </source>
</evidence>
<dbReference type="Gene3D" id="2.40.100.10">
    <property type="entry name" value="Cyclophilin-like"/>
    <property type="match status" value="1"/>
</dbReference>
<dbReference type="GO" id="GO:0003755">
    <property type="term" value="F:peptidyl-prolyl cis-trans isomerase activity"/>
    <property type="evidence" value="ECO:0007669"/>
    <property type="project" value="UniProtKB-UniRule"/>
</dbReference>
<gene>
    <name evidence="6" type="ORF">Ga0074115_11052</name>
    <name evidence="7" type="ORF">Ga0076813_14576</name>
</gene>
<dbReference type="InterPro" id="IPR044665">
    <property type="entry name" value="E_coli_cyclophilin_A-like"/>
</dbReference>
<evidence type="ECO:0000256" key="2">
    <source>
        <dbReference type="ARBA" id="ARBA00023110"/>
    </source>
</evidence>
<accession>A0A0T5YXH9</accession>
<dbReference type="Pfam" id="PF00160">
    <property type="entry name" value="Pro_isomerase"/>
    <property type="match status" value="1"/>
</dbReference>
<evidence type="ECO:0000313" key="7">
    <source>
        <dbReference type="EMBL" id="KRT58959.1"/>
    </source>
</evidence>
<dbReference type="InterPro" id="IPR002130">
    <property type="entry name" value="Cyclophilin-type_PPIase_dom"/>
</dbReference>
<evidence type="ECO:0000256" key="1">
    <source>
        <dbReference type="ARBA" id="ARBA00007365"/>
    </source>
</evidence>